<evidence type="ECO:0000313" key="4">
    <source>
        <dbReference type="EMBL" id="HIT17054.1"/>
    </source>
</evidence>
<accession>A0A9D1G7M9</accession>
<keyword evidence="2" id="KW-0560">Oxidoreductase</keyword>
<dbReference type="PANTHER" id="PTHR44196">
    <property type="entry name" value="DEHYDROGENASE/REDUCTASE SDR FAMILY MEMBER 7B"/>
    <property type="match status" value="1"/>
</dbReference>
<dbReference type="CDD" id="cd05233">
    <property type="entry name" value="SDR_c"/>
    <property type="match status" value="1"/>
</dbReference>
<dbReference type="EMBL" id="DVKI01000048">
    <property type="protein sequence ID" value="HIT17054.1"/>
    <property type="molecule type" value="Genomic_DNA"/>
</dbReference>
<dbReference type="PIRSF" id="PIRSF000126">
    <property type="entry name" value="11-beta-HSD1"/>
    <property type="match status" value="1"/>
</dbReference>
<dbReference type="GO" id="GO:0016020">
    <property type="term" value="C:membrane"/>
    <property type="evidence" value="ECO:0007669"/>
    <property type="project" value="TreeGrafter"/>
</dbReference>
<dbReference type="InterPro" id="IPR002347">
    <property type="entry name" value="SDR_fam"/>
</dbReference>
<evidence type="ECO:0000256" key="1">
    <source>
        <dbReference type="ARBA" id="ARBA00006484"/>
    </source>
</evidence>
<dbReference type="InterPro" id="IPR036291">
    <property type="entry name" value="NAD(P)-bd_dom_sf"/>
</dbReference>
<reference evidence="4" key="1">
    <citation type="submission" date="2020-10" db="EMBL/GenBank/DDBJ databases">
        <authorList>
            <person name="Gilroy R."/>
        </authorList>
    </citation>
    <scope>NUCLEOTIDE SEQUENCE</scope>
    <source>
        <strain evidence="4">14508</strain>
    </source>
</reference>
<dbReference type="SUPFAM" id="SSF51735">
    <property type="entry name" value="NAD(P)-binding Rossmann-fold domains"/>
    <property type="match status" value="1"/>
</dbReference>
<dbReference type="PRINTS" id="PR00080">
    <property type="entry name" value="SDRFAMILY"/>
</dbReference>
<name>A0A9D1G7M9_9FIRM</name>
<reference evidence="4" key="2">
    <citation type="journal article" date="2021" name="PeerJ">
        <title>Extensive microbial diversity within the chicken gut microbiome revealed by metagenomics and culture.</title>
        <authorList>
            <person name="Gilroy R."/>
            <person name="Ravi A."/>
            <person name="Getino M."/>
            <person name="Pursley I."/>
            <person name="Horton D.L."/>
            <person name="Alikhan N.F."/>
            <person name="Baker D."/>
            <person name="Gharbi K."/>
            <person name="Hall N."/>
            <person name="Watson M."/>
            <person name="Adriaenssens E.M."/>
            <person name="Foster-Nyarko E."/>
            <person name="Jarju S."/>
            <person name="Secka A."/>
            <person name="Antonio M."/>
            <person name="Oren A."/>
            <person name="Chaudhuri R.R."/>
            <person name="La Ragione R."/>
            <person name="Hildebrand F."/>
            <person name="Pallen M.J."/>
        </authorList>
    </citation>
    <scope>NUCLEOTIDE SEQUENCE</scope>
    <source>
        <strain evidence="4">14508</strain>
    </source>
</reference>
<evidence type="ECO:0000313" key="5">
    <source>
        <dbReference type="Proteomes" id="UP000886893"/>
    </source>
</evidence>
<comment type="caution">
    <text evidence="4">The sequence shown here is derived from an EMBL/GenBank/DDBJ whole genome shotgun (WGS) entry which is preliminary data.</text>
</comment>
<evidence type="ECO:0000256" key="3">
    <source>
        <dbReference type="RuleBase" id="RU000363"/>
    </source>
</evidence>
<dbReference type="GO" id="GO:0016491">
    <property type="term" value="F:oxidoreductase activity"/>
    <property type="evidence" value="ECO:0007669"/>
    <property type="project" value="UniProtKB-KW"/>
</dbReference>
<dbReference type="Gene3D" id="3.40.50.720">
    <property type="entry name" value="NAD(P)-binding Rossmann-like Domain"/>
    <property type="match status" value="1"/>
</dbReference>
<dbReference type="Pfam" id="PF00106">
    <property type="entry name" value="adh_short"/>
    <property type="match status" value="1"/>
</dbReference>
<dbReference type="Proteomes" id="UP000886893">
    <property type="component" value="Unassembled WGS sequence"/>
</dbReference>
<gene>
    <name evidence="4" type="ORF">IAD04_01565</name>
</gene>
<proteinExistence type="inferred from homology"/>
<dbReference type="PRINTS" id="PR00081">
    <property type="entry name" value="GDHRDH"/>
</dbReference>
<organism evidence="4 5">
    <name type="scientific">Candidatus Caccosoma faecigallinarum</name>
    <dbReference type="NCBI Taxonomy" id="2840720"/>
    <lineage>
        <taxon>Bacteria</taxon>
        <taxon>Bacillati</taxon>
        <taxon>Bacillota</taxon>
        <taxon>Bacillota incertae sedis</taxon>
        <taxon>Candidatus Caccosoma</taxon>
    </lineage>
</organism>
<dbReference type="AlphaFoldDB" id="A0A9D1G7M9"/>
<sequence>MKALITGASSGIGKAVAIELAQKNIDLVLVARRQEALEQLKKSLQSYPIHIDVFPCDLKDEKKCKQLVQQFSDAQILINNAGFGDAGDFLNTSLEKELEMIDVNIKAMHILLKTFTQHWKTQKQEAYVLNVASLAAFQAGPKMATYYATKAYVLHLSEAVAFELKKEKLPIHISTLCPGPVATEFNQVANVKFHVKELSPQKVAKLGVKGMFKNKAIIIPGLKGKLGIFFSRFISRKMAQRVVYRVQEKKINGK</sequence>
<comment type="similarity">
    <text evidence="1 3">Belongs to the short-chain dehydrogenases/reductases (SDR) family.</text>
</comment>
<dbReference type="PANTHER" id="PTHR44196:SF2">
    <property type="entry name" value="SHORT-CHAIN DEHYDROGENASE-RELATED"/>
    <property type="match status" value="1"/>
</dbReference>
<evidence type="ECO:0000256" key="2">
    <source>
        <dbReference type="ARBA" id="ARBA00023002"/>
    </source>
</evidence>
<protein>
    <submittedName>
        <fullName evidence="4">SDR family oxidoreductase</fullName>
    </submittedName>
</protein>